<dbReference type="Pfam" id="PF18423">
    <property type="entry name" value="zf_CopZ"/>
    <property type="match status" value="1"/>
</dbReference>
<dbReference type="AlphaFoldDB" id="E6TTD5"/>
<gene>
    <name evidence="2" type="ordered locus">Bcell_0186</name>
</gene>
<dbReference type="InterPro" id="IPR041854">
    <property type="entry name" value="BFD-like_2Fe2S-bd_dom_sf"/>
</dbReference>
<reference evidence="2 3" key="1">
    <citation type="submission" date="2010-12" db="EMBL/GenBank/DDBJ databases">
        <title>Complete sequence of Bacillus cellulosilyticus DSM 2522.</title>
        <authorList>
            <consortium name="US DOE Joint Genome Institute"/>
            <person name="Lucas S."/>
            <person name="Copeland A."/>
            <person name="Lapidus A."/>
            <person name="Cheng J.-F."/>
            <person name="Bruce D."/>
            <person name="Goodwin L."/>
            <person name="Pitluck S."/>
            <person name="Chertkov O."/>
            <person name="Detter J.C."/>
            <person name="Han C."/>
            <person name="Tapia R."/>
            <person name="Land M."/>
            <person name="Hauser L."/>
            <person name="Jeffries C."/>
            <person name="Kyrpides N."/>
            <person name="Ivanova N."/>
            <person name="Mikhailova N."/>
            <person name="Brumm P."/>
            <person name="Mead D."/>
            <person name="Woyke T."/>
        </authorList>
    </citation>
    <scope>NUCLEOTIDE SEQUENCE [LARGE SCALE GENOMIC DNA]</scope>
    <source>
        <strain evidence="3">ATCC 21833 / DSM 2522 / FERM P-1141 / JCM 9156 / N-4</strain>
    </source>
</reference>
<dbReference type="NCBIfam" id="NF047645">
    <property type="entry name" value="CopZ_Nterm_CC"/>
    <property type="match status" value="1"/>
</dbReference>
<dbReference type="OrthoDB" id="95698at2"/>
<dbReference type="eggNOG" id="COG2608">
    <property type="taxonomic scope" value="Bacteria"/>
</dbReference>
<dbReference type="HOGENOM" id="CLU_115326_0_0_9"/>
<accession>E6TTD5</accession>
<name>E6TTD5_EVAC2</name>
<keyword evidence="3" id="KW-1185">Reference proteome</keyword>
<sequence>MSDCCSTNVQEVSEKSGSELCPACKEKGKKVKVITLKSMLKPTILSTLNAGLTHYFCSTSKCDVVYFDTDEKKYLTSEVKVSVHQKNSSSDVPICYCFGWTKERIKQSVEEEYVPNPVEHIRENIKEHRCGCEVNNPQGSCCLANVTSYIKSLPK</sequence>
<dbReference type="Gene3D" id="2.20.25.270">
    <property type="match status" value="1"/>
</dbReference>
<dbReference type="Proteomes" id="UP000001401">
    <property type="component" value="Chromosome"/>
</dbReference>
<evidence type="ECO:0000259" key="1">
    <source>
        <dbReference type="Pfam" id="PF18423"/>
    </source>
</evidence>
<protein>
    <recommendedName>
        <fullName evidence="1">CopZ zinc binding domain-containing protein</fullName>
    </recommendedName>
</protein>
<dbReference type="KEGG" id="bco:Bcell_0186"/>
<evidence type="ECO:0000313" key="3">
    <source>
        <dbReference type="Proteomes" id="UP000001401"/>
    </source>
</evidence>
<dbReference type="Gene3D" id="1.10.10.1100">
    <property type="entry name" value="BFD-like [2Fe-2S]-binding domain"/>
    <property type="match status" value="1"/>
</dbReference>
<proteinExistence type="predicted"/>
<dbReference type="InterPro" id="IPR040890">
    <property type="entry name" value="Znf_CopZ"/>
</dbReference>
<dbReference type="CDD" id="cd10141">
    <property type="entry name" value="CopZ-like_Fer2_BFD-like"/>
    <property type="match status" value="1"/>
</dbReference>
<feature type="domain" description="CopZ zinc binding" evidence="1">
    <location>
        <begin position="19"/>
        <end position="80"/>
    </location>
</feature>
<dbReference type="STRING" id="649639.Bcell_0186"/>
<evidence type="ECO:0000313" key="2">
    <source>
        <dbReference type="EMBL" id="ADU28475.1"/>
    </source>
</evidence>
<dbReference type="RefSeq" id="WP_013486816.1">
    <property type="nucleotide sequence ID" value="NC_014829.1"/>
</dbReference>
<organism evidence="2 3">
    <name type="scientific">Evansella cellulosilytica (strain ATCC 21833 / DSM 2522 / FERM P-1141 / JCM 9156 / N-4)</name>
    <name type="common">Bacillus cellulosilyticus</name>
    <dbReference type="NCBI Taxonomy" id="649639"/>
    <lineage>
        <taxon>Bacteria</taxon>
        <taxon>Bacillati</taxon>
        <taxon>Bacillota</taxon>
        <taxon>Bacilli</taxon>
        <taxon>Bacillales</taxon>
        <taxon>Bacillaceae</taxon>
        <taxon>Evansella</taxon>
    </lineage>
</organism>
<dbReference type="EMBL" id="CP002394">
    <property type="protein sequence ID" value="ADU28475.1"/>
    <property type="molecule type" value="Genomic_DNA"/>
</dbReference>